<name>A0A061E0V9_THECC</name>
<keyword evidence="1" id="KW-0472">Membrane</keyword>
<keyword evidence="1" id="KW-1133">Transmembrane helix</keyword>
<evidence type="ECO:0000313" key="2">
    <source>
        <dbReference type="EMBL" id="EOX98600.1"/>
    </source>
</evidence>
<feature type="transmembrane region" description="Helical" evidence="1">
    <location>
        <begin position="69"/>
        <end position="92"/>
    </location>
</feature>
<dbReference type="EMBL" id="CM001880">
    <property type="protein sequence ID" value="EOX98600.1"/>
    <property type="molecule type" value="Genomic_DNA"/>
</dbReference>
<dbReference type="AlphaFoldDB" id="A0A061E0V9"/>
<dbReference type="InParanoid" id="A0A061E0V9"/>
<evidence type="ECO:0000313" key="3">
    <source>
        <dbReference type="Proteomes" id="UP000026915"/>
    </source>
</evidence>
<keyword evidence="1" id="KW-0812">Transmembrane</keyword>
<evidence type="ECO:0000256" key="1">
    <source>
        <dbReference type="SAM" id="Phobius"/>
    </source>
</evidence>
<gene>
    <name evidence="2" type="ORF">TCM_007311</name>
</gene>
<dbReference type="Gramene" id="EOX98600">
    <property type="protein sequence ID" value="EOX98600"/>
    <property type="gene ID" value="TCM_007311"/>
</dbReference>
<dbReference type="HOGENOM" id="CLU_2350884_0_0_1"/>
<keyword evidence="3" id="KW-1185">Reference proteome</keyword>
<sequence length="97" mass="10764">MTDYKYGYSYPPPGSYQVPPPVMAPPQYYAEPPPPKREPSFLEGLYVLCNHSSHPDLENPVGSMESDMVVLFLVYHFAALQLCVVAVSWMTAAATPL</sequence>
<protein>
    <submittedName>
        <fullName evidence="2">Uncharacterized protein</fullName>
    </submittedName>
</protein>
<accession>A0A061E0V9</accession>
<proteinExistence type="predicted"/>
<dbReference type="GO" id="GO:0005886">
    <property type="term" value="C:plasma membrane"/>
    <property type="evidence" value="ECO:0000318"/>
    <property type="project" value="GO_Central"/>
</dbReference>
<organism evidence="2 3">
    <name type="scientific">Theobroma cacao</name>
    <name type="common">Cacao</name>
    <name type="synonym">Cocoa</name>
    <dbReference type="NCBI Taxonomy" id="3641"/>
    <lineage>
        <taxon>Eukaryota</taxon>
        <taxon>Viridiplantae</taxon>
        <taxon>Streptophyta</taxon>
        <taxon>Embryophyta</taxon>
        <taxon>Tracheophyta</taxon>
        <taxon>Spermatophyta</taxon>
        <taxon>Magnoliopsida</taxon>
        <taxon>eudicotyledons</taxon>
        <taxon>Gunneridae</taxon>
        <taxon>Pentapetalae</taxon>
        <taxon>rosids</taxon>
        <taxon>malvids</taxon>
        <taxon>Malvales</taxon>
        <taxon>Malvaceae</taxon>
        <taxon>Byttnerioideae</taxon>
        <taxon>Theobroma</taxon>
    </lineage>
</organism>
<dbReference type="Proteomes" id="UP000026915">
    <property type="component" value="Chromosome 2"/>
</dbReference>
<reference evidence="2 3" key="1">
    <citation type="journal article" date="2013" name="Genome Biol.">
        <title>The genome sequence of the most widely cultivated cacao type and its use to identify candidate genes regulating pod color.</title>
        <authorList>
            <person name="Motamayor J.C."/>
            <person name="Mockaitis K."/>
            <person name="Schmutz J."/>
            <person name="Haiminen N."/>
            <person name="Iii D.L."/>
            <person name="Cornejo O."/>
            <person name="Findley S.D."/>
            <person name="Zheng P."/>
            <person name="Utro F."/>
            <person name="Royaert S."/>
            <person name="Saski C."/>
            <person name="Jenkins J."/>
            <person name="Podicheti R."/>
            <person name="Zhao M."/>
            <person name="Scheffler B.E."/>
            <person name="Stack J.C."/>
            <person name="Feltus F.A."/>
            <person name="Mustiga G.M."/>
            <person name="Amores F."/>
            <person name="Phillips W."/>
            <person name="Marelli J.P."/>
            <person name="May G.D."/>
            <person name="Shapiro H."/>
            <person name="Ma J."/>
            <person name="Bustamante C.D."/>
            <person name="Schnell R.J."/>
            <person name="Main D."/>
            <person name="Gilbert D."/>
            <person name="Parida L."/>
            <person name="Kuhn D.N."/>
        </authorList>
    </citation>
    <scope>NUCLEOTIDE SEQUENCE [LARGE SCALE GENOMIC DNA]</scope>
    <source>
        <strain evidence="3">cv. Matina 1-6</strain>
    </source>
</reference>